<sequence length="134" mass="14956">MTVNKTARVQHDTPTKNRFIGAMEATGKLRQSAAKYGIKPSTASGIWTKYKDTGTTKNRPRSGRPPKLTDQPVWHELKKIIQPLPHPPTSVPKLIKAVQDAWDALEIPDIDKYVDTMSERVQAVLDANGGHTRF</sequence>
<accession>A0A0C9WR54</accession>
<gene>
    <name evidence="2" type="ORF">K443DRAFT_12578</name>
</gene>
<dbReference type="Proteomes" id="UP000054477">
    <property type="component" value="Unassembled WGS sequence"/>
</dbReference>
<name>A0A0C9WR54_9AGAR</name>
<dbReference type="InterPro" id="IPR009057">
    <property type="entry name" value="Homeodomain-like_sf"/>
</dbReference>
<dbReference type="EMBL" id="KN838822">
    <property type="protein sequence ID" value="KIJ93820.1"/>
    <property type="molecule type" value="Genomic_DNA"/>
</dbReference>
<dbReference type="SUPFAM" id="SSF46689">
    <property type="entry name" value="Homeodomain-like"/>
    <property type="match status" value="1"/>
</dbReference>
<dbReference type="OrthoDB" id="2417635at2759"/>
<dbReference type="GO" id="GO:0003676">
    <property type="term" value="F:nucleic acid binding"/>
    <property type="evidence" value="ECO:0007669"/>
    <property type="project" value="InterPro"/>
</dbReference>
<dbReference type="AlphaFoldDB" id="A0A0C9WR54"/>
<proteinExistence type="predicted"/>
<dbReference type="STRING" id="1095629.A0A0C9WR54"/>
<evidence type="ECO:0000313" key="3">
    <source>
        <dbReference type="Proteomes" id="UP000054477"/>
    </source>
</evidence>
<dbReference type="InterPro" id="IPR036397">
    <property type="entry name" value="RNaseH_sf"/>
</dbReference>
<dbReference type="Gene3D" id="3.30.420.10">
    <property type="entry name" value="Ribonuclease H-like superfamily/Ribonuclease H"/>
    <property type="match status" value="1"/>
</dbReference>
<reference evidence="2 3" key="1">
    <citation type="submission" date="2014-04" db="EMBL/GenBank/DDBJ databases">
        <authorList>
            <consortium name="DOE Joint Genome Institute"/>
            <person name="Kuo A."/>
            <person name="Kohler A."/>
            <person name="Nagy L.G."/>
            <person name="Floudas D."/>
            <person name="Copeland A."/>
            <person name="Barry K.W."/>
            <person name="Cichocki N."/>
            <person name="Veneault-Fourrey C."/>
            <person name="LaButti K."/>
            <person name="Lindquist E.A."/>
            <person name="Lipzen A."/>
            <person name="Lundell T."/>
            <person name="Morin E."/>
            <person name="Murat C."/>
            <person name="Sun H."/>
            <person name="Tunlid A."/>
            <person name="Henrissat B."/>
            <person name="Grigoriev I.V."/>
            <person name="Hibbett D.S."/>
            <person name="Martin F."/>
            <person name="Nordberg H.P."/>
            <person name="Cantor M.N."/>
            <person name="Hua S.X."/>
        </authorList>
    </citation>
    <scope>NUCLEOTIDE SEQUENCE [LARGE SCALE GENOMIC DNA]</scope>
    <source>
        <strain evidence="2 3">LaAM-08-1</strain>
    </source>
</reference>
<protein>
    <submittedName>
        <fullName evidence="2">Uncharacterized protein</fullName>
    </submittedName>
</protein>
<reference evidence="3" key="2">
    <citation type="submission" date="2015-01" db="EMBL/GenBank/DDBJ databases">
        <title>Evolutionary Origins and Diversification of the Mycorrhizal Mutualists.</title>
        <authorList>
            <consortium name="DOE Joint Genome Institute"/>
            <consortium name="Mycorrhizal Genomics Consortium"/>
            <person name="Kohler A."/>
            <person name="Kuo A."/>
            <person name="Nagy L.G."/>
            <person name="Floudas D."/>
            <person name="Copeland A."/>
            <person name="Barry K.W."/>
            <person name="Cichocki N."/>
            <person name="Veneault-Fourrey C."/>
            <person name="LaButti K."/>
            <person name="Lindquist E.A."/>
            <person name="Lipzen A."/>
            <person name="Lundell T."/>
            <person name="Morin E."/>
            <person name="Murat C."/>
            <person name="Riley R."/>
            <person name="Ohm R."/>
            <person name="Sun H."/>
            <person name="Tunlid A."/>
            <person name="Henrissat B."/>
            <person name="Grigoriev I.V."/>
            <person name="Hibbett D.S."/>
            <person name="Martin F."/>
        </authorList>
    </citation>
    <scope>NUCLEOTIDE SEQUENCE [LARGE SCALE GENOMIC DNA]</scope>
    <source>
        <strain evidence="3">LaAM-08-1</strain>
    </source>
</reference>
<organism evidence="2 3">
    <name type="scientific">Laccaria amethystina LaAM-08-1</name>
    <dbReference type="NCBI Taxonomy" id="1095629"/>
    <lineage>
        <taxon>Eukaryota</taxon>
        <taxon>Fungi</taxon>
        <taxon>Dikarya</taxon>
        <taxon>Basidiomycota</taxon>
        <taxon>Agaricomycotina</taxon>
        <taxon>Agaricomycetes</taxon>
        <taxon>Agaricomycetidae</taxon>
        <taxon>Agaricales</taxon>
        <taxon>Agaricineae</taxon>
        <taxon>Hydnangiaceae</taxon>
        <taxon>Laccaria</taxon>
    </lineage>
</organism>
<dbReference type="HOGENOM" id="CLU_1896555_0_0_1"/>
<evidence type="ECO:0000313" key="2">
    <source>
        <dbReference type="EMBL" id="KIJ93820.1"/>
    </source>
</evidence>
<feature type="region of interest" description="Disordered" evidence="1">
    <location>
        <begin position="48"/>
        <end position="70"/>
    </location>
</feature>
<keyword evidence="3" id="KW-1185">Reference proteome</keyword>
<evidence type="ECO:0000256" key="1">
    <source>
        <dbReference type="SAM" id="MobiDB-lite"/>
    </source>
</evidence>